<dbReference type="EMBL" id="JACJHT010000009">
    <property type="protein sequence ID" value="MBA9042161.1"/>
    <property type="molecule type" value="Genomic_DNA"/>
</dbReference>
<organism evidence="2 3">
    <name type="scientific">Priestia aryabhattai</name>
    <name type="common">Bacillus aryabhattai</name>
    <dbReference type="NCBI Taxonomy" id="412384"/>
    <lineage>
        <taxon>Bacteria</taxon>
        <taxon>Bacillati</taxon>
        <taxon>Bacillota</taxon>
        <taxon>Bacilli</taxon>
        <taxon>Bacillales</taxon>
        <taxon>Bacillaceae</taxon>
        <taxon>Priestia</taxon>
    </lineage>
</organism>
<sequence length="76" mass="9083">MILGLGKKRTRFGRWLDNQEDINQLELEKATKLSRPTISRLCNDRDYIPKYSTIYRINKGLRKLKKDVKVEDFLQI</sequence>
<feature type="domain" description="HTH cro/C1-type" evidence="1">
    <location>
        <begin position="19"/>
        <end position="61"/>
    </location>
</feature>
<dbReference type="AlphaFoldDB" id="A0A7W3NFS7"/>
<dbReference type="Proteomes" id="UP000543174">
    <property type="component" value="Unassembled WGS sequence"/>
</dbReference>
<dbReference type="InterPro" id="IPR010982">
    <property type="entry name" value="Lambda_DNA-bd_dom_sf"/>
</dbReference>
<keyword evidence="3" id="KW-1185">Reference proteome</keyword>
<evidence type="ECO:0000259" key="1">
    <source>
        <dbReference type="Pfam" id="PF01381"/>
    </source>
</evidence>
<dbReference type="Pfam" id="PF01381">
    <property type="entry name" value="HTH_3"/>
    <property type="match status" value="1"/>
</dbReference>
<dbReference type="GO" id="GO:0003677">
    <property type="term" value="F:DNA binding"/>
    <property type="evidence" value="ECO:0007669"/>
    <property type="project" value="InterPro"/>
</dbReference>
<evidence type="ECO:0000313" key="2">
    <source>
        <dbReference type="EMBL" id="MBA9042161.1"/>
    </source>
</evidence>
<name>A0A7W3NFS7_PRIAR</name>
<dbReference type="InterPro" id="IPR001387">
    <property type="entry name" value="Cro/C1-type_HTH"/>
</dbReference>
<proteinExistence type="predicted"/>
<protein>
    <submittedName>
        <fullName evidence="2">Transcriptional regulator with XRE-family HTH domain</fullName>
    </submittedName>
</protein>
<comment type="caution">
    <text evidence="2">The sequence shown here is derived from an EMBL/GenBank/DDBJ whole genome shotgun (WGS) entry which is preliminary data.</text>
</comment>
<gene>
    <name evidence="2" type="ORF">HNP21_005294</name>
</gene>
<evidence type="ECO:0000313" key="3">
    <source>
        <dbReference type="Proteomes" id="UP000543174"/>
    </source>
</evidence>
<dbReference type="Gene3D" id="1.10.260.40">
    <property type="entry name" value="lambda repressor-like DNA-binding domains"/>
    <property type="match status" value="1"/>
</dbReference>
<accession>A0A7W3NFS7</accession>
<reference evidence="2" key="1">
    <citation type="submission" date="2020-08" db="EMBL/GenBank/DDBJ databases">
        <title>Functional genomics of gut bacteria from endangered species of beetles.</title>
        <authorList>
            <person name="Carlos-Shanley C."/>
        </authorList>
    </citation>
    <scope>NUCLEOTIDE SEQUENCE [LARGE SCALE GENOMIC DNA]</scope>
    <source>
        <strain evidence="2">S00060</strain>
    </source>
</reference>